<proteinExistence type="predicted"/>
<name>A0A834KJ95_VESVU</name>
<comment type="caution">
    <text evidence="1">The sequence shown here is derived from an EMBL/GenBank/DDBJ whole genome shotgun (WGS) entry which is preliminary data.</text>
</comment>
<gene>
    <name evidence="1" type="ORF">HZH66_003967</name>
</gene>
<evidence type="ECO:0000313" key="1">
    <source>
        <dbReference type="EMBL" id="KAF7405061.1"/>
    </source>
</evidence>
<sequence>MTGTKYEKATLHEVENPYGRTTRSAGYKKLLAALSLENIRNGIVMFYTKMAVTLELWCTTIRLNRRFIA</sequence>
<dbReference type="AlphaFoldDB" id="A0A834KJ95"/>
<keyword evidence="2" id="KW-1185">Reference proteome</keyword>
<reference evidence="1" key="1">
    <citation type="journal article" date="2020" name="G3 (Bethesda)">
        <title>High-Quality Assemblies for Three Invasive Social Wasps from the &lt;i&gt;Vespula&lt;/i&gt; Genus.</title>
        <authorList>
            <person name="Harrop T.W.R."/>
            <person name="Guhlin J."/>
            <person name="McLaughlin G.M."/>
            <person name="Permina E."/>
            <person name="Stockwell P."/>
            <person name="Gilligan J."/>
            <person name="Le Lec M.F."/>
            <person name="Gruber M.A.M."/>
            <person name="Quinn O."/>
            <person name="Lovegrove M."/>
            <person name="Duncan E.J."/>
            <person name="Remnant E.J."/>
            <person name="Van Eeckhoven J."/>
            <person name="Graham B."/>
            <person name="Knapp R.A."/>
            <person name="Langford K.W."/>
            <person name="Kronenberg Z."/>
            <person name="Press M.O."/>
            <person name="Eacker S.M."/>
            <person name="Wilson-Rankin E.E."/>
            <person name="Purcell J."/>
            <person name="Lester P.J."/>
            <person name="Dearden P.K."/>
        </authorList>
    </citation>
    <scope>NUCLEOTIDE SEQUENCE</scope>
    <source>
        <strain evidence="1">Marl-1</strain>
    </source>
</reference>
<protein>
    <submittedName>
        <fullName evidence="1">Uncharacterized protein</fullName>
    </submittedName>
</protein>
<dbReference type="EMBL" id="JACSEA010000003">
    <property type="protein sequence ID" value="KAF7405061.1"/>
    <property type="molecule type" value="Genomic_DNA"/>
</dbReference>
<evidence type="ECO:0000313" key="2">
    <source>
        <dbReference type="Proteomes" id="UP000614350"/>
    </source>
</evidence>
<organism evidence="1 2">
    <name type="scientific">Vespula vulgaris</name>
    <name type="common">Yellow jacket</name>
    <name type="synonym">Wasp</name>
    <dbReference type="NCBI Taxonomy" id="7454"/>
    <lineage>
        <taxon>Eukaryota</taxon>
        <taxon>Metazoa</taxon>
        <taxon>Ecdysozoa</taxon>
        <taxon>Arthropoda</taxon>
        <taxon>Hexapoda</taxon>
        <taxon>Insecta</taxon>
        <taxon>Pterygota</taxon>
        <taxon>Neoptera</taxon>
        <taxon>Endopterygota</taxon>
        <taxon>Hymenoptera</taxon>
        <taxon>Apocrita</taxon>
        <taxon>Aculeata</taxon>
        <taxon>Vespoidea</taxon>
        <taxon>Vespidae</taxon>
        <taxon>Vespinae</taxon>
        <taxon>Vespula</taxon>
    </lineage>
</organism>
<accession>A0A834KJ95</accession>
<dbReference type="Proteomes" id="UP000614350">
    <property type="component" value="Unassembled WGS sequence"/>
</dbReference>